<dbReference type="OMA" id="CTRCECT"/>
<evidence type="ECO:0000313" key="7">
    <source>
        <dbReference type="Proteomes" id="UP000006911"/>
    </source>
</evidence>
<keyword evidence="2" id="KW-0378">Hydrolase</keyword>
<dbReference type="Gene3D" id="3.40.50.1820">
    <property type="entry name" value="alpha/beta hydrolase"/>
    <property type="match status" value="1"/>
</dbReference>
<feature type="compositionally biased region" description="Polar residues" evidence="3">
    <location>
        <begin position="57"/>
        <end position="73"/>
    </location>
</feature>
<name>D5G7C3_TUBMM</name>
<dbReference type="PANTHER" id="PTHR46640:SF1">
    <property type="entry name" value="FUNGAL LIPASE-LIKE DOMAIN-CONTAINING PROTEIN-RELATED"/>
    <property type="match status" value="1"/>
</dbReference>
<feature type="domain" description="Fungal lipase-type" evidence="5">
    <location>
        <begin position="162"/>
        <end position="288"/>
    </location>
</feature>
<dbReference type="InterPro" id="IPR002921">
    <property type="entry name" value="Fungal_lipase-type"/>
</dbReference>
<feature type="region of interest" description="Disordered" evidence="3">
    <location>
        <begin position="52"/>
        <end position="73"/>
    </location>
</feature>
<evidence type="ECO:0000256" key="3">
    <source>
        <dbReference type="SAM" id="MobiDB-lite"/>
    </source>
</evidence>
<reference evidence="6 7" key="1">
    <citation type="journal article" date="2010" name="Nature">
        <title>Perigord black truffle genome uncovers evolutionary origins and mechanisms of symbiosis.</title>
        <authorList>
            <person name="Martin F."/>
            <person name="Kohler A."/>
            <person name="Murat C."/>
            <person name="Balestrini R."/>
            <person name="Coutinho P.M."/>
            <person name="Jaillon O."/>
            <person name="Montanini B."/>
            <person name="Morin E."/>
            <person name="Noel B."/>
            <person name="Percudani R."/>
            <person name="Porcel B."/>
            <person name="Rubini A."/>
            <person name="Amicucci A."/>
            <person name="Amselem J."/>
            <person name="Anthouard V."/>
            <person name="Arcioni S."/>
            <person name="Artiguenave F."/>
            <person name="Aury J.M."/>
            <person name="Ballario P."/>
            <person name="Bolchi A."/>
            <person name="Brenna A."/>
            <person name="Brun A."/>
            <person name="Buee M."/>
            <person name="Cantarel B."/>
            <person name="Chevalier G."/>
            <person name="Couloux A."/>
            <person name="Da Silva C."/>
            <person name="Denoeud F."/>
            <person name="Duplessis S."/>
            <person name="Ghignone S."/>
            <person name="Hilselberger B."/>
            <person name="Iotti M."/>
            <person name="Marcais B."/>
            <person name="Mello A."/>
            <person name="Miranda M."/>
            <person name="Pacioni G."/>
            <person name="Quesneville H."/>
            <person name="Riccioni C."/>
            <person name="Ruotolo R."/>
            <person name="Splivallo R."/>
            <person name="Stocchi V."/>
            <person name="Tisserant E."/>
            <person name="Viscomi A.R."/>
            <person name="Zambonelli A."/>
            <person name="Zampieri E."/>
            <person name="Henrissat B."/>
            <person name="Lebrun M.H."/>
            <person name="Paolocci F."/>
            <person name="Bonfante P."/>
            <person name="Ottonello S."/>
            <person name="Wincker P."/>
        </authorList>
    </citation>
    <scope>NUCLEOTIDE SEQUENCE [LARGE SCALE GENOMIC DNA]</scope>
    <source>
        <strain evidence="6 7">Mel28</strain>
    </source>
</reference>
<dbReference type="EMBL" id="FN430023">
    <property type="protein sequence ID" value="CAZ80416.1"/>
    <property type="molecule type" value="Genomic_DNA"/>
</dbReference>
<keyword evidence="1 4" id="KW-0732">Signal</keyword>
<sequence length="357" mass="37823">MRGATTLLAIISGLSGSYIQASSAAPTPVATSGAGDLFENIWENLVETGKDIIGGDNPSTSKGSKSLSTPTSINIKPTIEPNTNQCKALDPKLLPKILYFAEFAAAAYCDPNHVVGTEVTCAGGVCPEITTNNITTILEFANTQDADTTGLVARDDTVKSIVISIRGSSSLRNWLANIQAKLKKVPEICPGCEVHSGFYEAMQEALPAVVKSVEELKRENPGYTVVVVGHSLGGAIATLMAEEIRRGGVEVDLYTFGAPRIGNEELSTFISKSGTNFRVTHTVPRLPPVILGYQHISPEYWISKGDTNISATDIQIFEGGINTGGNSNGPISLNIPAHSHYLLPVEISSCAPSGFEF</sequence>
<evidence type="ECO:0000313" key="6">
    <source>
        <dbReference type="EMBL" id="CAZ80416.1"/>
    </source>
</evidence>
<evidence type="ECO:0000256" key="4">
    <source>
        <dbReference type="SAM" id="SignalP"/>
    </source>
</evidence>
<dbReference type="GeneID" id="9185314"/>
<dbReference type="InterPro" id="IPR029058">
    <property type="entry name" value="AB_hydrolase_fold"/>
</dbReference>
<organism evidence="6 7">
    <name type="scientific">Tuber melanosporum (strain Mel28)</name>
    <name type="common">Perigord black truffle</name>
    <dbReference type="NCBI Taxonomy" id="656061"/>
    <lineage>
        <taxon>Eukaryota</taxon>
        <taxon>Fungi</taxon>
        <taxon>Dikarya</taxon>
        <taxon>Ascomycota</taxon>
        <taxon>Pezizomycotina</taxon>
        <taxon>Pezizomycetes</taxon>
        <taxon>Pezizales</taxon>
        <taxon>Tuberaceae</taxon>
        <taxon>Tuber</taxon>
    </lineage>
</organism>
<evidence type="ECO:0000256" key="2">
    <source>
        <dbReference type="ARBA" id="ARBA00022801"/>
    </source>
</evidence>
<proteinExistence type="predicted"/>
<accession>D5G7C3</accession>
<feature type="chain" id="PRO_5003072625" evidence="4">
    <location>
        <begin position="25"/>
        <end position="357"/>
    </location>
</feature>
<dbReference type="InParanoid" id="D5G7C3"/>
<keyword evidence="7" id="KW-1185">Reference proteome</keyword>
<dbReference type="Proteomes" id="UP000006911">
    <property type="component" value="Unassembled WGS sequence"/>
</dbReference>
<dbReference type="KEGG" id="tml:GSTUM_00002437001"/>
<dbReference type="eggNOG" id="KOG4569">
    <property type="taxonomic scope" value="Eukaryota"/>
</dbReference>
<dbReference type="CDD" id="cd00519">
    <property type="entry name" value="Lipase_3"/>
    <property type="match status" value="1"/>
</dbReference>
<dbReference type="PANTHER" id="PTHR46640">
    <property type="entry name" value="TRIACYLGLYCEROL LIPASE, PUTATIVE (AFU_ORTHOLOGUE AFUA_6G06510)-RELATED"/>
    <property type="match status" value="1"/>
</dbReference>
<gene>
    <name evidence="6" type="ORF">GSTUM_00002437001</name>
</gene>
<feature type="signal peptide" evidence="4">
    <location>
        <begin position="1"/>
        <end position="24"/>
    </location>
</feature>
<dbReference type="RefSeq" id="XP_002836225.1">
    <property type="nucleotide sequence ID" value="XM_002836179.1"/>
</dbReference>
<dbReference type="InterPro" id="IPR051299">
    <property type="entry name" value="AB_hydrolase_lip/est"/>
</dbReference>
<dbReference type="Pfam" id="PF01764">
    <property type="entry name" value="Lipase_3"/>
    <property type="match status" value="1"/>
</dbReference>
<dbReference type="AlphaFoldDB" id="D5G7C3"/>
<evidence type="ECO:0000259" key="5">
    <source>
        <dbReference type="Pfam" id="PF01764"/>
    </source>
</evidence>
<protein>
    <submittedName>
        <fullName evidence="6">(Perigord truffle) hypothetical protein</fullName>
    </submittedName>
</protein>
<dbReference type="HOGENOM" id="CLU_032957_1_0_1"/>
<dbReference type="SUPFAM" id="SSF53474">
    <property type="entry name" value="alpha/beta-Hydrolases"/>
    <property type="match status" value="1"/>
</dbReference>
<dbReference type="GO" id="GO:0006629">
    <property type="term" value="P:lipid metabolic process"/>
    <property type="evidence" value="ECO:0007669"/>
    <property type="project" value="InterPro"/>
</dbReference>
<dbReference type="GO" id="GO:0016787">
    <property type="term" value="F:hydrolase activity"/>
    <property type="evidence" value="ECO:0007669"/>
    <property type="project" value="UniProtKB-KW"/>
</dbReference>
<evidence type="ECO:0000256" key="1">
    <source>
        <dbReference type="ARBA" id="ARBA00022729"/>
    </source>
</evidence>